<keyword evidence="1" id="KW-1133">Transmembrane helix</keyword>
<feature type="transmembrane region" description="Helical" evidence="1">
    <location>
        <begin position="523"/>
        <end position="541"/>
    </location>
</feature>
<dbReference type="Proteomes" id="UP000239366">
    <property type="component" value="Unassembled WGS sequence"/>
</dbReference>
<feature type="transmembrane region" description="Helical" evidence="1">
    <location>
        <begin position="369"/>
        <end position="386"/>
    </location>
</feature>
<feature type="transmembrane region" description="Helical" evidence="1">
    <location>
        <begin position="223"/>
        <end position="243"/>
    </location>
</feature>
<reference evidence="3" key="1">
    <citation type="submission" date="2016-11" db="EMBL/GenBank/DDBJ databases">
        <title>Trade-off between light-utilization and light-protection in marine flavobacteria.</title>
        <authorList>
            <person name="Kumagai Y."/>
            <person name="Yoshizawa S."/>
            <person name="Kogure K."/>
        </authorList>
    </citation>
    <scope>NUCLEOTIDE SEQUENCE [LARGE SCALE GENOMIC DNA]</scope>
    <source>
        <strain evidence="3">SG-18</strain>
    </source>
</reference>
<protein>
    <recommendedName>
        <fullName evidence="4">YfhO family protein</fullName>
    </recommendedName>
</protein>
<dbReference type="PANTHER" id="PTHR38454">
    <property type="entry name" value="INTEGRAL MEMBRANE PROTEIN-RELATED"/>
    <property type="match status" value="1"/>
</dbReference>
<feature type="transmembrane region" description="Helical" evidence="1">
    <location>
        <begin position="7"/>
        <end position="26"/>
    </location>
</feature>
<proteinExistence type="predicted"/>
<dbReference type="EMBL" id="MQVX01000001">
    <property type="protein sequence ID" value="PQJ15090.1"/>
    <property type="molecule type" value="Genomic_DNA"/>
</dbReference>
<keyword evidence="1" id="KW-0472">Membrane</keyword>
<evidence type="ECO:0000256" key="1">
    <source>
        <dbReference type="SAM" id="Phobius"/>
    </source>
</evidence>
<feature type="transmembrane region" description="Helical" evidence="1">
    <location>
        <begin position="341"/>
        <end position="362"/>
    </location>
</feature>
<feature type="transmembrane region" description="Helical" evidence="1">
    <location>
        <begin position="192"/>
        <end position="211"/>
    </location>
</feature>
<comment type="caution">
    <text evidence="2">The sequence shown here is derived from an EMBL/GenBank/DDBJ whole genome shotgun (WGS) entry which is preliminary data.</text>
</comment>
<feature type="transmembrane region" description="Helical" evidence="1">
    <location>
        <begin position="169"/>
        <end position="186"/>
    </location>
</feature>
<name>A0A2S7T579_9FLAO</name>
<dbReference type="RefSeq" id="WP_245916178.1">
    <property type="nucleotide sequence ID" value="NZ_MQVX01000001.1"/>
</dbReference>
<organism evidence="2 3">
    <name type="scientific">Aureicoccus marinus</name>
    <dbReference type="NCBI Taxonomy" id="754435"/>
    <lineage>
        <taxon>Bacteria</taxon>
        <taxon>Pseudomonadati</taxon>
        <taxon>Bacteroidota</taxon>
        <taxon>Flavobacteriia</taxon>
        <taxon>Flavobacteriales</taxon>
        <taxon>Flavobacteriaceae</taxon>
        <taxon>Aureicoccus</taxon>
    </lineage>
</organism>
<dbReference type="InterPro" id="IPR018580">
    <property type="entry name" value="Uncharacterised_YfhO"/>
</dbReference>
<dbReference type="PANTHER" id="PTHR38454:SF1">
    <property type="entry name" value="INTEGRAL MEMBRANE PROTEIN"/>
    <property type="match status" value="1"/>
</dbReference>
<feature type="transmembrane region" description="Helical" evidence="1">
    <location>
        <begin position="146"/>
        <end position="164"/>
    </location>
</feature>
<feature type="transmembrane region" description="Helical" evidence="1">
    <location>
        <begin position="98"/>
        <end position="115"/>
    </location>
</feature>
<dbReference type="AlphaFoldDB" id="A0A2S7T579"/>
<feature type="transmembrane region" description="Helical" evidence="1">
    <location>
        <begin position="122"/>
        <end position="140"/>
    </location>
</feature>
<feature type="transmembrane region" description="Helical" evidence="1">
    <location>
        <begin position="406"/>
        <end position="430"/>
    </location>
</feature>
<keyword evidence="3" id="KW-1185">Reference proteome</keyword>
<keyword evidence="1" id="KW-0812">Transmembrane</keyword>
<evidence type="ECO:0008006" key="4">
    <source>
        <dbReference type="Google" id="ProtNLM"/>
    </source>
</evidence>
<evidence type="ECO:0000313" key="2">
    <source>
        <dbReference type="EMBL" id="PQJ15090.1"/>
    </source>
</evidence>
<gene>
    <name evidence="2" type="ORF">BST99_04520</name>
</gene>
<feature type="transmembrane region" description="Helical" evidence="1">
    <location>
        <begin position="498"/>
        <end position="516"/>
    </location>
</feature>
<accession>A0A2S7T579</accession>
<feature type="transmembrane region" description="Helical" evidence="1">
    <location>
        <begin position="442"/>
        <end position="460"/>
    </location>
</feature>
<sequence length="823" mass="93032">MKGFQKELLLQGGVIFFFIVLSLFFFSPVLKGEALYQSDIGQYLGMAKERNDYKEATGKESYWTNNAFGGMPTYQLGANYPHDYIKRLDRLIRFLPRPADYLFLYFLGFYLFMISLKVEWRWAVLGALAYGFSTYLIIILEVGHNAKAHALGYAPIVLAGLMLLFRRKYFWGGVIFALGMAFEISANHYQMTYYLMLLVGVYLLIQLVQAYREKNWKVYGVQVGILLLGLLFSIGTNATGILATQEYAAWSTRGDSSLELTPEGTQKESTSGLDKEYITRYSYGISESLNLFAPRLFGGSNGENLGEDSNTFQYLRSRGASYQQASQFSEALPLYWGAQPIVAAPAYIGAVIFFLFVLALFLVKGPLRLWLSLGALFSLLLSWGKNFNALTDFMIDYFPLYNKFRAVSSIQVILEICVPALAIIGLYQFFKGGLDEAKKRKALFWSGGITAGLCLLLLLFKGSFSFEAASDAQYTQYYGAEIMAMIQEDRSAVFSADLWRSFFLILATFGILFIALKKNTKEVYWIGVMGLLILVDLYGVAKRYLKEDDFVGKRRIEVPFDITEADRQILQDTSYYRVFDFNEQLNGARTNFYHKSIGGYHAAKPGSLEELFMYQAYQGNDQVLDMLNVKYFMQRGEEGQRVAQRNASAFGNAWFVDTLEVVNSADELMLRMKEVDLRFTALGVKGDNTAVESAQAGRIFSVDSLASIQLSSYKPDALTYSSQNSAEGIAVFSDLWYPEGWIAEIDGEEQPILKLNHALRGLQVPAGNHQISFRFEPQVVKKGSRISLFSSLMLFFVVAYGIGQPYIPERFRLPERFMKDPDA</sequence>
<evidence type="ECO:0000313" key="3">
    <source>
        <dbReference type="Proteomes" id="UP000239366"/>
    </source>
</evidence>